<feature type="compositionally biased region" description="Basic and acidic residues" evidence="1">
    <location>
        <begin position="1"/>
        <end position="12"/>
    </location>
</feature>
<protein>
    <submittedName>
        <fullName evidence="2">Uncharacterized protein</fullName>
    </submittedName>
</protein>
<dbReference type="AlphaFoldDB" id="A0A1G5SI33"/>
<keyword evidence="3" id="KW-1185">Reference proteome</keyword>
<proteinExistence type="predicted"/>
<accession>A0A1G5SI33</accession>
<evidence type="ECO:0000313" key="3">
    <source>
        <dbReference type="Proteomes" id="UP000198729"/>
    </source>
</evidence>
<name>A0A1G5SI33_9PROT</name>
<dbReference type="STRING" id="51642.NSMM_80006"/>
<organism evidence="2 3">
    <name type="scientific">Nitrosomonas mobilis</name>
    <dbReference type="NCBI Taxonomy" id="51642"/>
    <lineage>
        <taxon>Bacteria</taxon>
        <taxon>Pseudomonadati</taxon>
        <taxon>Pseudomonadota</taxon>
        <taxon>Betaproteobacteria</taxon>
        <taxon>Nitrosomonadales</taxon>
        <taxon>Nitrosomonadaceae</taxon>
        <taxon>Nitrosomonas</taxon>
    </lineage>
</organism>
<dbReference type="Proteomes" id="UP000198729">
    <property type="component" value="Unassembled WGS sequence"/>
</dbReference>
<sequence>MNAPKNGEKFLRDSGSFNPSNPSLKRSANGMPPAPGLWPTGHFHSPGAGVLPSSPA</sequence>
<feature type="region of interest" description="Disordered" evidence="1">
    <location>
        <begin position="1"/>
        <end position="56"/>
    </location>
</feature>
<reference evidence="2 3" key="1">
    <citation type="submission" date="2016-10" db="EMBL/GenBank/DDBJ databases">
        <authorList>
            <person name="de Groot N.N."/>
        </authorList>
    </citation>
    <scope>NUCLEOTIDE SEQUENCE [LARGE SCALE GENOMIC DNA]</scope>
    <source>
        <strain evidence="2">1</strain>
    </source>
</reference>
<evidence type="ECO:0000313" key="2">
    <source>
        <dbReference type="EMBL" id="SCZ86788.1"/>
    </source>
</evidence>
<dbReference type="EMBL" id="FMWO01000091">
    <property type="protein sequence ID" value="SCZ86788.1"/>
    <property type="molecule type" value="Genomic_DNA"/>
</dbReference>
<gene>
    <name evidence="2" type="ORF">NSMM_80006</name>
</gene>
<evidence type="ECO:0000256" key="1">
    <source>
        <dbReference type="SAM" id="MobiDB-lite"/>
    </source>
</evidence>
<feature type="compositionally biased region" description="Polar residues" evidence="1">
    <location>
        <begin position="15"/>
        <end position="26"/>
    </location>
</feature>